<dbReference type="InterPro" id="IPR000468">
    <property type="entry name" value="Barstar"/>
</dbReference>
<dbReference type="Proteomes" id="UP001057738">
    <property type="component" value="Chromosome"/>
</dbReference>
<dbReference type="Gene3D" id="3.30.370.10">
    <property type="entry name" value="Barstar-like"/>
    <property type="match status" value="1"/>
</dbReference>
<dbReference type="GeneID" id="95572065"/>
<feature type="domain" description="Barstar (barnase inhibitor)" evidence="2">
    <location>
        <begin position="34"/>
        <end position="122"/>
    </location>
</feature>
<sequence>MRAVVHDPPWLHVMAAGGALPVDLLLPTTGTTYVARVDGREMADLDGVFQSFYDGLRLPDYFGWNWNALHDCLRDLHWLPADHRVLIVEAADEALPDDPDERLVLFRALLRAGRRWSYTRKPDGVVLGRLVLVLYCDAGTVPAFREQLESCWAEVTASPS</sequence>
<dbReference type="RefSeq" id="WP_220818774.1">
    <property type="nucleotide sequence ID" value="NZ_CP102514.1"/>
</dbReference>
<evidence type="ECO:0000313" key="3">
    <source>
        <dbReference type="EMBL" id="UUY45960.1"/>
    </source>
</evidence>
<reference evidence="3" key="1">
    <citation type="submission" date="2022-08" db="EMBL/GenBank/DDBJ databases">
        <authorList>
            <person name="Tian L."/>
        </authorList>
    </citation>
    <scope>NUCLEOTIDE SEQUENCE</scope>
    <source>
        <strain evidence="3">CM253</strain>
    </source>
</reference>
<dbReference type="Pfam" id="PF01337">
    <property type="entry name" value="Barstar"/>
    <property type="match status" value="1"/>
</dbReference>
<keyword evidence="4" id="KW-1185">Reference proteome</keyword>
<accession>A0ABY5PPP0</accession>
<evidence type="ECO:0000313" key="4">
    <source>
        <dbReference type="Proteomes" id="UP001057738"/>
    </source>
</evidence>
<dbReference type="EMBL" id="CP102514">
    <property type="protein sequence ID" value="UUY45960.1"/>
    <property type="molecule type" value="Genomic_DNA"/>
</dbReference>
<name>A0ABY5PPP0_9ACTN</name>
<proteinExistence type="inferred from homology"/>
<comment type="similarity">
    <text evidence="1">Belongs to the barstar family.</text>
</comment>
<protein>
    <submittedName>
        <fullName evidence="3">Barstar family protein</fullName>
    </submittedName>
</protein>
<organism evidence="3 4">
    <name type="scientific">Streptomyces yangpuensis</name>
    <dbReference type="NCBI Taxonomy" id="1648182"/>
    <lineage>
        <taxon>Bacteria</taxon>
        <taxon>Bacillati</taxon>
        <taxon>Actinomycetota</taxon>
        <taxon>Actinomycetes</taxon>
        <taxon>Kitasatosporales</taxon>
        <taxon>Streptomycetaceae</taxon>
        <taxon>Streptomyces</taxon>
    </lineage>
</organism>
<gene>
    <name evidence="3" type="ORF">NRK68_01255</name>
</gene>
<dbReference type="InterPro" id="IPR035905">
    <property type="entry name" value="Barstar-like_sf"/>
</dbReference>
<dbReference type="SUPFAM" id="SSF52038">
    <property type="entry name" value="Barstar-related"/>
    <property type="match status" value="1"/>
</dbReference>
<evidence type="ECO:0000259" key="2">
    <source>
        <dbReference type="Pfam" id="PF01337"/>
    </source>
</evidence>
<evidence type="ECO:0000256" key="1">
    <source>
        <dbReference type="ARBA" id="ARBA00006845"/>
    </source>
</evidence>